<evidence type="ECO:0000313" key="8">
    <source>
        <dbReference type="EMBL" id="OGG63994.1"/>
    </source>
</evidence>
<dbReference type="PANTHER" id="PTHR11229">
    <property type="entry name" value="50S RIBOSOMAL PROTEIN L3"/>
    <property type="match status" value="1"/>
</dbReference>
<dbReference type="InterPro" id="IPR000597">
    <property type="entry name" value="Ribosomal_uL3"/>
</dbReference>
<keyword evidence="2" id="KW-0699">rRNA-binding</keyword>
<sequence length="208" mass="21716">MTDKFILGTKGRMTQVFDEVGAVHAATAVIATPMTVTQAKTVEKDGYAAVQVGSGTRKEKNLSAALRGHLKGIGSFRYLRESRRFAAGSEPLAVGAKIDASIFTPGDVVEVSAISKGKGFQGVVKRHGFHGGPRSHGQKNKERAPGSIGGGGRAGGRVVKGMRMAGRMGGERITVKNLRVLQVDPSTNTILISGAVPGRPGTLVEIRG</sequence>
<dbReference type="Pfam" id="PF00297">
    <property type="entry name" value="Ribosomal_L3"/>
    <property type="match status" value="1"/>
</dbReference>
<dbReference type="InterPro" id="IPR019927">
    <property type="entry name" value="Ribosomal_uL3_bac/org-type"/>
</dbReference>
<dbReference type="Gene3D" id="3.30.160.810">
    <property type="match status" value="1"/>
</dbReference>
<dbReference type="FunFam" id="2.40.30.10:FF:000004">
    <property type="entry name" value="50S ribosomal protein L3"/>
    <property type="match status" value="1"/>
</dbReference>
<dbReference type="STRING" id="1798494.A3C18_00900"/>
<dbReference type="NCBIfam" id="TIGR03625">
    <property type="entry name" value="L3_bact"/>
    <property type="match status" value="1"/>
</dbReference>
<comment type="similarity">
    <text evidence="1">Belongs to the universal ribosomal protein uL3 family.</text>
</comment>
<dbReference type="AlphaFoldDB" id="A0A1F6DRD3"/>
<dbReference type="GO" id="GO:0019843">
    <property type="term" value="F:rRNA binding"/>
    <property type="evidence" value="ECO:0007669"/>
    <property type="project" value="UniProtKB-KW"/>
</dbReference>
<evidence type="ECO:0000256" key="5">
    <source>
        <dbReference type="ARBA" id="ARBA00023274"/>
    </source>
</evidence>
<protein>
    <recommendedName>
        <fullName evidence="6">50S ribosomal protein L3</fullName>
    </recommendedName>
</protein>
<evidence type="ECO:0000256" key="3">
    <source>
        <dbReference type="ARBA" id="ARBA00022884"/>
    </source>
</evidence>
<keyword evidence="5" id="KW-0687">Ribonucleoprotein</keyword>
<comment type="caution">
    <text evidence="8">The sequence shown here is derived from an EMBL/GenBank/DDBJ whole genome shotgun (WGS) entry which is preliminary data.</text>
</comment>
<dbReference type="Gene3D" id="2.40.30.10">
    <property type="entry name" value="Translation factors"/>
    <property type="match status" value="1"/>
</dbReference>
<keyword evidence="4 8" id="KW-0689">Ribosomal protein</keyword>
<dbReference type="SUPFAM" id="SSF50447">
    <property type="entry name" value="Translation proteins"/>
    <property type="match status" value="1"/>
</dbReference>
<dbReference type="GO" id="GO:0006412">
    <property type="term" value="P:translation"/>
    <property type="evidence" value="ECO:0007669"/>
    <property type="project" value="UniProtKB-UniRule"/>
</dbReference>
<dbReference type="EMBL" id="MFLH01000042">
    <property type="protein sequence ID" value="OGG63994.1"/>
    <property type="molecule type" value="Genomic_DNA"/>
</dbReference>
<dbReference type="InterPro" id="IPR009000">
    <property type="entry name" value="Transl_B-barrel_sf"/>
</dbReference>
<accession>A0A1F6DRD3</accession>
<reference evidence="8 9" key="1">
    <citation type="journal article" date="2016" name="Nat. Commun.">
        <title>Thousands of microbial genomes shed light on interconnected biogeochemical processes in an aquifer system.</title>
        <authorList>
            <person name="Anantharaman K."/>
            <person name="Brown C.T."/>
            <person name="Hug L.A."/>
            <person name="Sharon I."/>
            <person name="Castelle C.J."/>
            <person name="Probst A.J."/>
            <person name="Thomas B.C."/>
            <person name="Singh A."/>
            <person name="Wilkins M.J."/>
            <person name="Karaoz U."/>
            <person name="Brodie E.L."/>
            <person name="Williams K.H."/>
            <person name="Hubbard S.S."/>
            <person name="Banfield J.F."/>
        </authorList>
    </citation>
    <scope>NUCLEOTIDE SEQUENCE [LARGE SCALE GENOMIC DNA]</scope>
</reference>
<evidence type="ECO:0000256" key="7">
    <source>
        <dbReference type="SAM" id="MobiDB-lite"/>
    </source>
</evidence>
<evidence type="ECO:0000256" key="2">
    <source>
        <dbReference type="ARBA" id="ARBA00022730"/>
    </source>
</evidence>
<keyword evidence="3" id="KW-0694">RNA-binding</keyword>
<dbReference type="PANTHER" id="PTHR11229:SF16">
    <property type="entry name" value="LARGE RIBOSOMAL SUBUNIT PROTEIN UL3C"/>
    <property type="match status" value="1"/>
</dbReference>
<evidence type="ECO:0000313" key="9">
    <source>
        <dbReference type="Proteomes" id="UP000178328"/>
    </source>
</evidence>
<dbReference type="GO" id="GO:0003735">
    <property type="term" value="F:structural constituent of ribosome"/>
    <property type="evidence" value="ECO:0007669"/>
    <property type="project" value="UniProtKB-UniRule"/>
</dbReference>
<name>A0A1F6DRD3_9BACT</name>
<feature type="region of interest" description="Disordered" evidence="7">
    <location>
        <begin position="128"/>
        <end position="157"/>
    </location>
</feature>
<gene>
    <name evidence="8" type="ORF">A3C18_00900</name>
</gene>
<evidence type="ECO:0000256" key="4">
    <source>
        <dbReference type="ARBA" id="ARBA00022980"/>
    </source>
</evidence>
<dbReference type="GO" id="GO:0022625">
    <property type="term" value="C:cytosolic large ribosomal subunit"/>
    <property type="evidence" value="ECO:0007669"/>
    <property type="project" value="TreeGrafter"/>
</dbReference>
<evidence type="ECO:0000256" key="1">
    <source>
        <dbReference type="ARBA" id="ARBA00006540"/>
    </source>
</evidence>
<dbReference type="Proteomes" id="UP000178328">
    <property type="component" value="Unassembled WGS sequence"/>
</dbReference>
<organism evidence="8 9">
    <name type="scientific">Candidatus Kaiserbacteria bacterium RIFCSPHIGHO2_02_FULL_54_11b</name>
    <dbReference type="NCBI Taxonomy" id="1798494"/>
    <lineage>
        <taxon>Bacteria</taxon>
        <taxon>Candidatus Kaiseribacteriota</taxon>
    </lineage>
</organism>
<evidence type="ECO:0000256" key="6">
    <source>
        <dbReference type="NCBIfam" id="TIGR03625"/>
    </source>
</evidence>
<proteinExistence type="inferred from homology"/>